<dbReference type="PANTHER" id="PTHR38011:SF11">
    <property type="entry name" value="2,5-DIAMINO-6-RIBOSYLAMINO-4(3H)-PYRIMIDINONE 5'-PHOSPHATE REDUCTASE"/>
    <property type="match status" value="1"/>
</dbReference>
<evidence type="ECO:0000313" key="3">
    <source>
        <dbReference type="Proteomes" id="UP000244929"/>
    </source>
</evidence>
<sequence>MRKLIFGINVTLDGCCDHTKGNANEEVHAYFTQLMREADVLVYGRKTYELMVPFWPDIAKNPSGSMSMDEFAKAFDAVGKIVVFSKTLEKAGGDKTTIFQKGLREEVLKLKQEEGKAIVTGGVDIPTQLMELGLIDEYHIMIHPVIAGEGRRLFDDISLPEQLQLKLAGSKVFQSGHMALRYVKE</sequence>
<dbReference type="PANTHER" id="PTHR38011">
    <property type="entry name" value="DIHYDROFOLATE REDUCTASE FAMILY PROTEIN (AFU_ORTHOLOGUE AFUA_8G06820)"/>
    <property type="match status" value="1"/>
</dbReference>
<dbReference type="Gene3D" id="3.40.430.10">
    <property type="entry name" value="Dihydrofolate Reductase, subunit A"/>
    <property type="match status" value="1"/>
</dbReference>
<reference evidence="2 3" key="1">
    <citation type="submission" date="2018-04" db="EMBL/GenBank/DDBJ databases">
        <title>Genome sequencing of Flavobacterium sp. HYN0059.</title>
        <authorList>
            <person name="Yi H."/>
            <person name="Baek C."/>
        </authorList>
    </citation>
    <scope>NUCLEOTIDE SEQUENCE [LARGE SCALE GENOMIC DNA]</scope>
    <source>
        <strain evidence="2 3">HYN0059</strain>
    </source>
</reference>
<dbReference type="EMBL" id="CP029186">
    <property type="protein sequence ID" value="AWH85034.1"/>
    <property type="molecule type" value="Genomic_DNA"/>
</dbReference>
<dbReference type="AlphaFoldDB" id="A0A2S1QXC2"/>
<dbReference type="Pfam" id="PF01872">
    <property type="entry name" value="RibD_C"/>
    <property type="match status" value="1"/>
</dbReference>
<dbReference type="OrthoDB" id="195113at2"/>
<dbReference type="InterPro" id="IPR050765">
    <property type="entry name" value="Riboflavin_Biosynth_HTPR"/>
</dbReference>
<organism evidence="2 3">
    <name type="scientific">Flavobacterium album</name>
    <dbReference type="NCBI Taxonomy" id="2175091"/>
    <lineage>
        <taxon>Bacteria</taxon>
        <taxon>Pseudomonadati</taxon>
        <taxon>Bacteroidota</taxon>
        <taxon>Flavobacteriia</taxon>
        <taxon>Flavobacteriales</taxon>
        <taxon>Flavobacteriaceae</taxon>
        <taxon>Flavobacterium</taxon>
    </lineage>
</organism>
<dbReference type="RefSeq" id="WP_108777740.1">
    <property type="nucleotide sequence ID" value="NZ_CP029186.1"/>
</dbReference>
<feature type="domain" description="Bacterial bifunctional deaminase-reductase C-terminal" evidence="1">
    <location>
        <begin position="2"/>
        <end position="176"/>
    </location>
</feature>
<evidence type="ECO:0000313" key="2">
    <source>
        <dbReference type="EMBL" id="AWH85034.1"/>
    </source>
</evidence>
<dbReference type="InterPro" id="IPR002734">
    <property type="entry name" value="RibDG_C"/>
</dbReference>
<evidence type="ECO:0000259" key="1">
    <source>
        <dbReference type="Pfam" id="PF01872"/>
    </source>
</evidence>
<dbReference type="GO" id="GO:0009231">
    <property type="term" value="P:riboflavin biosynthetic process"/>
    <property type="evidence" value="ECO:0007669"/>
    <property type="project" value="InterPro"/>
</dbReference>
<keyword evidence="3" id="KW-1185">Reference proteome</keyword>
<protein>
    <submittedName>
        <fullName evidence="2">Dihydrofolate reductase</fullName>
    </submittedName>
</protein>
<dbReference type="KEGG" id="falb:HYN59_07800"/>
<dbReference type="InterPro" id="IPR024072">
    <property type="entry name" value="DHFR-like_dom_sf"/>
</dbReference>
<dbReference type="Proteomes" id="UP000244929">
    <property type="component" value="Chromosome"/>
</dbReference>
<name>A0A2S1QXC2_9FLAO</name>
<dbReference type="SUPFAM" id="SSF53597">
    <property type="entry name" value="Dihydrofolate reductase-like"/>
    <property type="match status" value="1"/>
</dbReference>
<dbReference type="GO" id="GO:0008703">
    <property type="term" value="F:5-amino-6-(5-phosphoribosylamino)uracil reductase activity"/>
    <property type="evidence" value="ECO:0007669"/>
    <property type="project" value="InterPro"/>
</dbReference>
<proteinExistence type="predicted"/>
<gene>
    <name evidence="2" type="ORF">HYN59_07800</name>
</gene>
<accession>A0A2S1QXC2</accession>